<evidence type="ECO:0000256" key="1">
    <source>
        <dbReference type="SAM" id="MobiDB-lite"/>
    </source>
</evidence>
<organism evidence="2 3">
    <name type="scientific">Thalassiosira oceanica</name>
    <name type="common">Marine diatom</name>
    <dbReference type="NCBI Taxonomy" id="159749"/>
    <lineage>
        <taxon>Eukaryota</taxon>
        <taxon>Sar</taxon>
        <taxon>Stramenopiles</taxon>
        <taxon>Ochrophyta</taxon>
        <taxon>Bacillariophyta</taxon>
        <taxon>Coscinodiscophyceae</taxon>
        <taxon>Thalassiosirophycidae</taxon>
        <taxon>Thalassiosirales</taxon>
        <taxon>Thalassiosiraceae</taxon>
        <taxon>Thalassiosira</taxon>
    </lineage>
</organism>
<feature type="compositionally biased region" description="Basic and acidic residues" evidence="1">
    <location>
        <begin position="24"/>
        <end position="43"/>
    </location>
</feature>
<comment type="caution">
    <text evidence="2">The sequence shown here is derived from an EMBL/GenBank/DDBJ whole genome shotgun (WGS) entry which is preliminary data.</text>
</comment>
<gene>
    <name evidence="2" type="ORF">THAOC_22198</name>
</gene>
<protein>
    <submittedName>
        <fullName evidence="2">Uncharacterized protein</fullName>
    </submittedName>
</protein>
<keyword evidence="3" id="KW-1185">Reference proteome</keyword>
<proteinExistence type="predicted"/>
<dbReference type="EMBL" id="AGNL01027197">
    <property type="protein sequence ID" value="EJK57719.1"/>
    <property type="molecule type" value="Genomic_DNA"/>
</dbReference>
<sequence>MPWSAPTYSQFQKRGYGSVAGDVAETRGIENREESKEGRRKEETLVNRTASLKSGRIAATSKRAAPRTFETRKNEGPCSKAYAQRCSPNCGCVLRFEATLSPSSSSDGTSANASPKVINAAYHARRILAKSQEDASGNSRLQPLLTSRASPEAAQPLMTNCSCQTLHLLAEQTVDHMNGRTIAQLQNDSASNTARSSVALRHTILRSNVLPRIEEQNKNKIGLRGSRPDRVRDGEPSNAIESINETERRGHCYDLVEEAIVALVHERMPRPRKDSEAERYSPTLGGSFRMYSSRLRNEPRVIDDDDDAAFRRVGDWQRSSPSSYFLFGEESAGPSSLLERAKESIGLRLLGLGGGDGTGARLEERPPSTYLELFDMYSDDVMHGKVEESDTYIDWVDFVDNQRDAC</sequence>
<name>K0RZ63_THAOC</name>
<accession>K0RZ63</accession>
<feature type="region of interest" description="Disordered" evidence="1">
    <location>
        <begin position="55"/>
        <end position="74"/>
    </location>
</feature>
<reference evidence="2 3" key="1">
    <citation type="journal article" date="2012" name="Genome Biol.">
        <title>Genome and low-iron response of an oceanic diatom adapted to chronic iron limitation.</title>
        <authorList>
            <person name="Lommer M."/>
            <person name="Specht M."/>
            <person name="Roy A.S."/>
            <person name="Kraemer L."/>
            <person name="Andreson R."/>
            <person name="Gutowska M.A."/>
            <person name="Wolf J."/>
            <person name="Bergner S.V."/>
            <person name="Schilhabel M.B."/>
            <person name="Klostermeier U.C."/>
            <person name="Beiko R.G."/>
            <person name="Rosenstiel P."/>
            <person name="Hippler M."/>
            <person name="Laroche J."/>
        </authorList>
    </citation>
    <scope>NUCLEOTIDE SEQUENCE [LARGE SCALE GENOMIC DNA]</scope>
    <source>
        <strain evidence="2 3">CCMP1005</strain>
    </source>
</reference>
<dbReference type="eggNOG" id="ENOG502SWSZ">
    <property type="taxonomic scope" value="Eukaryota"/>
</dbReference>
<dbReference type="AlphaFoldDB" id="K0RZ63"/>
<feature type="region of interest" description="Disordered" evidence="1">
    <location>
        <begin position="14"/>
        <end position="43"/>
    </location>
</feature>
<evidence type="ECO:0000313" key="3">
    <source>
        <dbReference type="Proteomes" id="UP000266841"/>
    </source>
</evidence>
<evidence type="ECO:0000313" key="2">
    <source>
        <dbReference type="EMBL" id="EJK57719.1"/>
    </source>
</evidence>
<dbReference type="Proteomes" id="UP000266841">
    <property type="component" value="Unassembled WGS sequence"/>
</dbReference>
<dbReference type="OrthoDB" id="48102at2759"/>